<comment type="caution">
    <text evidence="2">The sequence shown here is derived from an EMBL/GenBank/DDBJ whole genome shotgun (WGS) entry which is preliminary data.</text>
</comment>
<evidence type="ECO:0000313" key="2">
    <source>
        <dbReference type="EMBL" id="MRG93989.1"/>
    </source>
</evidence>
<feature type="compositionally biased region" description="Low complexity" evidence="1">
    <location>
        <begin position="60"/>
        <end position="71"/>
    </location>
</feature>
<feature type="region of interest" description="Disordered" evidence="1">
    <location>
        <begin position="1"/>
        <end position="83"/>
    </location>
</feature>
<sequence>MAMIRAAASPRAAQEEASTSRARGPSSLGVVSRTRYRPASSRVTSAETSSGSACEPRPPSSRSTSAETTSAVGQPSGADQRRRRLLVACASAVKASDTRAARIEGRAQARGMGSTCGIMPRE</sequence>
<dbReference type="Proteomes" id="UP000440224">
    <property type="component" value="Unassembled WGS sequence"/>
</dbReference>
<dbReference type="AlphaFoldDB" id="A0A6N7PPX2"/>
<protein>
    <submittedName>
        <fullName evidence="2">Uncharacterized protein</fullName>
    </submittedName>
</protein>
<dbReference type="EMBL" id="WJIE01000005">
    <property type="protein sequence ID" value="MRG93989.1"/>
    <property type="molecule type" value="Genomic_DNA"/>
</dbReference>
<evidence type="ECO:0000313" key="3">
    <source>
        <dbReference type="Proteomes" id="UP000440224"/>
    </source>
</evidence>
<feature type="compositionally biased region" description="Low complexity" evidence="1">
    <location>
        <begin position="1"/>
        <end position="17"/>
    </location>
</feature>
<organism evidence="2 3">
    <name type="scientific">Polyangium spumosum</name>
    <dbReference type="NCBI Taxonomy" id="889282"/>
    <lineage>
        <taxon>Bacteria</taxon>
        <taxon>Pseudomonadati</taxon>
        <taxon>Myxococcota</taxon>
        <taxon>Polyangia</taxon>
        <taxon>Polyangiales</taxon>
        <taxon>Polyangiaceae</taxon>
        <taxon>Polyangium</taxon>
    </lineage>
</organism>
<reference evidence="2 3" key="1">
    <citation type="submission" date="2019-10" db="EMBL/GenBank/DDBJ databases">
        <title>A soil myxobacterium in the family Polyangiaceae.</title>
        <authorList>
            <person name="Li Y."/>
            <person name="Wang J."/>
        </authorList>
    </citation>
    <scope>NUCLEOTIDE SEQUENCE [LARGE SCALE GENOMIC DNA]</scope>
    <source>
        <strain evidence="2 3">DSM 14734</strain>
    </source>
</reference>
<keyword evidence="3" id="KW-1185">Reference proteome</keyword>
<gene>
    <name evidence="2" type="ORF">GF068_19005</name>
</gene>
<dbReference type="RefSeq" id="WP_153820824.1">
    <property type="nucleotide sequence ID" value="NZ_WJIE01000005.1"/>
</dbReference>
<accession>A0A6N7PPX2</accession>
<feature type="compositionally biased region" description="Polar residues" evidence="1">
    <location>
        <begin position="41"/>
        <end position="52"/>
    </location>
</feature>
<proteinExistence type="predicted"/>
<evidence type="ECO:0000256" key="1">
    <source>
        <dbReference type="SAM" id="MobiDB-lite"/>
    </source>
</evidence>
<name>A0A6N7PPX2_9BACT</name>